<dbReference type="EMBL" id="QKLW01000012">
    <property type="protein sequence ID" value="PYF78357.1"/>
    <property type="molecule type" value="Genomic_DNA"/>
</dbReference>
<proteinExistence type="predicted"/>
<gene>
    <name evidence="1" type="ORF">DFP75_11248</name>
</gene>
<evidence type="ECO:0000313" key="1">
    <source>
        <dbReference type="EMBL" id="PYF78357.1"/>
    </source>
</evidence>
<keyword evidence="2" id="KW-1185">Reference proteome</keyword>
<organism evidence="1 2">
    <name type="scientific">Marinomonas alcarazii</name>
    <dbReference type="NCBI Taxonomy" id="491949"/>
    <lineage>
        <taxon>Bacteria</taxon>
        <taxon>Pseudomonadati</taxon>
        <taxon>Pseudomonadota</taxon>
        <taxon>Gammaproteobacteria</taxon>
        <taxon>Oceanospirillales</taxon>
        <taxon>Oceanospirillaceae</taxon>
        <taxon>Marinomonas</taxon>
    </lineage>
</organism>
<reference evidence="1 2" key="1">
    <citation type="submission" date="2018-06" db="EMBL/GenBank/DDBJ databases">
        <title>Genomic Encyclopedia of Type Strains, Phase III (KMG-III): the genomes of soil and plant-associated and newly described type strains.</title>
        <authorList>
            <person name="Whitman W."/>
        </authorList>
    </citation>
    <scope>NUCLEOTIDE SEQUENCE [LARGE SCALE GENOMIC DNA]</scope>
    <source>
        <strain evidence="1 2">CECT 7730</strain>
    </source>
</reference>
<dbReference type="RefSeq" id="WP_110577289.1">
    <property type="nucleotide sequence ID" value="NZ_QKLW01000012.1"/>
</dbReference>
<sequence>METIASSDHFMSASKSFFADVAALLFRKEGVRLANVSAPQSVACYQTKGLKKKYWLRLVLIPLANGRLLGRLSWLDIRGVDHVCCYVNERFDCVTRESNDVWVKQAKSAEKVCLQSFDNLNE</sequence>
<evidence type="ECO:0000313" key="2">
    <source>
        <dbReference type="Proteomes" id="UP000247551"/>
    </source>
</evidence>
<dbReference type="AlphaFoldDB" id="A0A318USI7"/>
<protein>
    <submittedName>
        <fullName evidence="1">Uncharacterized protein</fullName>
    </submittedName>
</protein>
<accession>A0A318USI7</accession>
<dbReference type="Proteomes" id="UP000247551">
    <property type="component" value="Unassembled WGS sequence"/>
</dbReference>
<comment type="caution">
    <text evidence="1">The sequence shown here is derived from an EMBL/GenBank/DDBJ whole genome shotgun (WGS) entry which is preliminary data.</text>
</comment>
<name>A0A318USI7_9GAMM</name>